<dbReference type="EMBL" id="SUMC01000009">
    <property type="protein sequence ID" value="TKA11235.1"/>
    <property type="molecule type" value="Genomic_DNA"/>
</dbReference>
<accession>A0A4U0T8P1</accession>
<name>A0A4U0T8P1_9ACTN</name>
<dbReference type="Proteomes" id="UP000305778">
    <property type="component" value="Unassembled WGS sequence"/>
</dbReference>
<proteinExistence type="predicted"/>
<organism evidence="1 2">
    <name type="scientific">Actinacidiphila oryziradicis</name>
    <dbReference type="NCBI Taxonomy" id="2571141"/>
    <lineage>
        <taxon>Bacteria</taxon>
        <taxon>Bacillati</taxon>
        <taxon>Actinomycetota</taxon>
        <taxon>Actinomycetes</taxon>
        <taxon>Kitasatosporales</taxon>
        <taxon>Streptomycetaceae</taxon>
        <taxon>Actinacidiphila</taxon>
    </lineage>
</organism>
<dbReference type="AlphaFoldDB" id="A0A4U0T8P1"/>
<dbReference type="OrthoDB" id="3867913at2"/>
<gene>
    <name evidence="1" type="ORF">FCI23_12855</name>
</gene>
<dbReference type="RefSeq" id="WP_136723648.1">
    <property type="nucleotide sequence ID" value="NZ_SUMC01000009.1"/>
</dbReference>
<sequence length="91" mass="10190">MGGLDPPPAPSSSRTRTKQAQYLLVVKSSQPQLHTALRALPWKEATARGYDREVGHGRRETRSERTLTVTSWAGTSRTWSRQRRSFGIAPT</sequence>
<comment type="caution">
    <text evidence="1">The sequence shown here is derived from an EMBL/GenBank/DDBJ whole genome shotgun (WGS) entry which is preliminary data.</text>
</comment>
<reference evidence="1 2" key="1">
    <citation type="submission" date="2019-04" db="EMBL/GenBank/DDBJ databases">
        <title>Streptomyces oryziradicis sp. nov., a novel actinomycete isolated from rhizosphere soil of rice (Oryza sativa L.).</title>
        <authorList>
            <person name="Li C."/>
        </authorList>
    </citation>
    <scope>NUCLEOTIDE SEQUENCE [LARGE SCALE GENOMIC DNA]</scope>
    <source>
        <strain evidence="1 2">NEAU-C40</strain>
    </source>
</reference>
<protein>
    <submittedName>
        <fullName evidence="1">Uncharacterized protein</fullName>
    </submittedName>
</protein>
<evidence type="ECO:0000313" key="1">
    <source>
        <dbReference type="EMBL" id="TKA11235.1"/>
    </source>
</evidence>
<keyword evidence="2" id="KW-1185">Reference proteome</keyword>
<evidence type="ECO:0000313" key="2">
    <source>
        <dbReference type="Proteomes" id="UP000305778"/>
    </source>
</evidence>